<protein>
    <recommendedName>
        <fullName evidence="2">Peptidase S1 domain-containing protein</fullName>
    </recommendedName>
</protein>
<dbReference type="VEuPathDB" id="VectorBase:ISCI006486"/>
<dbReference type="OrthoDB" id="546450at2759"/>
<dbReference type="FunFam" id="2.40.10.10:FF:000435">
    <property type="match status" value="1"/>
</dbReference>
<dbReference type="InterPro" id="IPR009003">
    <property type="entry name" value="Peptidase_S1_PA"/>
</dbReference>
<dbReference type="PhylomeDB" id="B7PLH1"/>
<keyword evidence="1" id="KW-1015">Disulfide bond</keyword>
<feature type="non-terminal residue" evidence="3">
    <location>
        <position position="1"/>
    </location>
</feature>
<accession>B7PLH1</accession>
<sequence length="62" mass="6806">SQNNCGMRQEVKNISARIINGTQALPKHWPWVVAIYDSNDTLVCGGALIDEEYVVTAAHCFG</sequence>
<dbReference type="InterPro" id="IPR018114">
    <property type="entry name" value="TRYPSIN_HIS"/>
</dbReference>
<dbReference type="EMBL" id="DS740330">
    <property type="protein sequence ID" value="EEC07443.1"/>
    <property type="molecule type" value="Genomic_DNA"/>
</dbReference>
<dbReference type="PANTHER" id="PTHR24252:SF7">
    <property type="entry name" value="HYALIN"/>
    <property type="match status" value="1"/>
</dbReference>
<feature type="non-terminal residue" evidence="3">
    <location>
        <position position="62"/>
    </location>
</feature>
<dbReference type="VEuPathDB" id="VectorBase:ISCW006486"/>
<evidence type="ECO:0000259" key="2">
    <source>
        <dbReference type="Pfam" id="PF00089"/>
    </source>
</evidence>
<dbReference type="HOGENOM" id="CLU_163459_4_1_1"/>
<dbReference type="InterPro" id="IPR001254">
    <property type="entry name" value="Trypsin_dom"/>
</dbReference>
<dbReference type="SUPFAM" id="SSF50494">
    <property type="entry name" value="Trypsin-like serine proteases"/>
    <property type="match status" value="1"/>
</dbReference>
<dbReference type="Gene3D" id="2.40.10.10">
    <property type="entry name" value="Trypsin-like serine proteases"/>
    <property type="match status" value="1"/>
</dbReference>
<reference evidence="3" key="1">
    <citation type="submission" date="2008-03" db="EMBL/GenBank/DDBJ databases">
        <title>Annotation of Ixodes scapularis.</title>
        <authorList>
            <consortium name="Ixodes scapularis Genome Project Consortium"/>
            <person name="Caler E."/>
            <person name="Hannick L.I."/>
            <person name="Bidwell S."/>
            <person name="Joardar V."/>
            <person name="Thiagarajan M."/>
            <person name="Amedeo P."/>
            <person name="Galinsky K.J."/>
            <person name="Schobel S."/>
            <person name="Inman J."/>
            <person name="Hostetler J."/>
            <person name="Miller J."/>
            <person name="Hammond M."/>
            <person name="Megy K."/>
            <person name="Lawson D."/>
            <person name="Kodira C."/>
            <person name="Sutton G."/>
            <person name="Meyer J."/>
            <person name="Hill C.A."/>
            <person name="Birren B."/>
            <person name="Nene V."/>
            <person name="Collins F."/>
            <person name="Alarcon-Chaidez F."/>
            <person name="Wikel S."/>
            <person name="Strausberg R."/>
        </authorList>
    </citation>
    <scope>NUCLEOTIDE SEQUENCE [LARGE SCALE GENOMIC DNA]</scope>
    <source>
        <strain evidence="3">Wikel colony</strain>
    </source>
</reference>
<dbReference type="GO" id="GO:0006508">
    <property type="term" value="P:proteolysis"/>
    <property type="evidence" value="ECO:0007669"/>
    <property type="project" value="InterPro"/>
</dbReference>
<dbReference type="InterPro" id="IPR043504">
    <property type="entry name" value="Peptidase_S1_PA_chymotrypsin"/>
</dbReference>
<name>B7PLH1_IXOSC</name>
<dbReference type="PANTHER" id="PTHR24252">
    <property type="entry name" value="ACROSIN-RELATED"/>
    <property type="match status" value="1"/>
</dbReference>
<dbReference type="AlphaFoldDB" id="B7PLH1"/>
<evidence type="ECO:0000256" key="1">
    <source>
        <dbReference type="ARBA" id="ARBA00023157"/>
    </source>
</evidence>
<evidence type="ECO:0000313" key="3">
    <source>
        <dbReference type="EMBL" id="EEC07443.1"/>
    </source>
</evidence>
<dbReference type="PROSITE" id="PS00134">
    <property type="entry name" value="TRYPSIN_HIS"/>
    <property type="match status" value="1"/>
</dbReference>
<dbReference type="VEuPathDB" id="VectorBase:ISCP_011888"/>
<dbReference type="GO" id="GO:0004252">
    <property type="term" value="F:serine-type endopeptidase activity"/>
    <property type="evidence" value="ECO:0007669"/>
    <property type="project" value="InterPro"/>
</dbReference>
<gene>
    <name evidence="3" type="ORF">IscW_ISCW006486</name>
</gene>
<dbReference type="Pfam" id="PF00089">
    <property type="entry name" value="Trypsin"/>
    <property type="match status" value="1"/>
</dbReference>
<organism>
    <name type="scientific">Ixodes scapularis</name>
    <name type="common">Black-legged tick</name>
    <name type="synonym">Deer tick</name>
    <dbReference type="NCBI Taxonomy" id="6945"/>
    <lineage>
        <taxon>Eukaryota</taxon>
        <taxon>Metazoa</taxon>
        <taxon>Ecdysozoa</taxon>
        <taxon>Arthropoda</taxon>
        <taxon>Chelicerata</taxon>
        <taxon>Arachnida</taxon>
        <taxon>Acari</taxon>
        <taxon>Parasitiformes</taxon>
        <taxon>Ixodida</taxon>
        <taxon>Ixodoidea</taxon>
        <taxon>Ixodidae</taxon>
        <taxon>Ixodinae</taxon>
        <taxon>Ixodes</taxon>
    </lineage>
</organism>
<dbReference type="PaxDb" id="6945-B7PLH1"/>
<feature type="domain" description="Peptidase S1" evidence="2">
    <location>
        <begin position="18"/>
        <end position="61"/>
    </location>
</feature>
<proteinExistence type="predicted"/>